<dbReference type="Proteomes" id="UP000235220">
    <property type="component" value="Chromosome 3"/>
</dbReference>
<evidence type="ECO:0000313" key="2">
    <source>
        <dbReference type="RefSeq" id="XP_018840298.1"/>
    </source>
</evidence>
<accession>A0A2I4G8S5</accession>
<keyword evidence="1" id="KW-1185">Reference proteome</keyword>
<organism evidence="1 2">
    <name type="scientific">Juglans regia</name>
    <name type="common">English walnut</name>
    <dbReference type="NCBI Taxonomy" id="51240"/>
    <lineage>
        <taxon>Eukaryota</taxon>
        <taxon>Viridiplantae</taxon>
        <taxon>Streptophyta</taxon>
        <taxon>Embryophyta</taxon>
        <taxon>Tracheophyta</taxon>
        <taxon>Spermatophyta</taxon>
        <taxon>Magnoliopsida</taxon>
        <taxon>eudicotyledons</taxon>
        <taxon>Gunneridae</taxon>
        <taxon>Pentapetalae</taxon>
        <taxon>rosids</taxon>
        <taxon>fabids</taxon>
        <taxon>Fagales</taxon>
        <taxon>Juglandaceae</taxon>
        <taxon>Juglans</taxon>
    </lineage>
</organism>
<dbReference type="OrthoDB" id="60033at2759"/>
<proteinExistence type="predicted"/>
<dbReference type="RefSeq" id="XP_018840298.1">
    <property type="nucleotide sequence ID" value="XM_018984753.2"/>
</dbReference>
<dbReference type="GeneID" id="109005707"/>
<reference evidence="2" key="1">
    <citation type="submission" date="2025-08" db="UniProtKB">
        <authorList>
            <consortium name="RefSeq"/>
        </authorList>
    </citation>
    <scope>IDENTIFICATION</scope>
    <source>
        <tissue evidence="2">Leaves</tissue>
    </source>
</reference>
<gene>
    <name evidence="2" type="primary">LOC109005707</name>
</gene>
<dbReference type="Gramene" id="Jr03_00430_p1">
    <property type="protein sequence ID" value="cds.Jr03_00430_p1"/>
    <property type="gene ID" value="Jr03_00430"/>
</dbReference>
<dbReference type="AlphaFoldDB" id="A0A2I4G8S5"/>
<protein>
    <submittedName>
        <fullName evidence="2">Uncharacterized protein LOC109005707</fullName>
    </submittedName>
</protein>
<dbReference type="KEGG" id="jre:109005707"/>
<sequence length="109" mass="12282">MIATSTGRSSSNCSRFLLSKSNFAVTVVDSGRRALQFLGLDEHKSSSIGFDLKVLKDEWRETSSTILARLQSENLHHLCLQDHCWVSRLRGSLISRLRGLRKSQISVLH</sequence>
<evidence type="ECO:0000313" key="1">
    <source>
        <dbReference type="Proteomes" id="UP000235220"/>
    </source>
</evidence>
<name>A0A2I4G8S5_JUGRE</name>